<dbReference type="AlphaFoldDB" id="A0A420WD47"/>
<evidence type="ECO:0000259" key="1">
    <source>
        <dbReference type="Pfam" id="PF05876"/>
    </source>
</evidence>
<evidence type="ECO:0000313" key="4">
    <source>
        <dbReference type="Proteomes" id="UP000282211"/>
    </source>
</evidence>
<sequence>MTPAELKSYLDRGYDVLSSGFIKWGLRIGLSAVAVGHIVAFDALAEAVLPPEDINPAQWAQKYRYIAPGSGSPRPGKWDNATTPYLVEPMESLGSDDPCAGVVCKMSAQVGKTEIGINWLGYVADIDHKPMLITQPGIVQLVKFNREKLQPSIDATPRMRESIAPEGDRLGENSTTRFKHFAGGGCHLGSANASADLQSSSRARYWGDEVGEYPAEAGSRGDPVRQAIKRMEAWGALSKYLLTSTCQLKHSCKISEEYERSDQRRFYVPCPHCDDFQILDWENLAWGLSGSGAKVAVYSCGSCGCDIYERDKFDMVAQGVWLPCFPSKDASNPAPPSIVARAALPHWRARDCEGRRVKGYHLWKIYSNLGDWPSILVESEDAEGNPESLKVFWQQTLAEPWDDSGEAPDHEDLAKRVESFPDAQILPGMYFATGAMDVQIDRIEWGTYAWGPNLQGQLVEKGILEGATDQPEVWEKARELWATKAYRYSSGVTIPVDLWGVDSGYRSPYVYQATKGFPNVLNLDGRGSDKPHAPPLGTARTLKHKVGNIVMGQIQKFDVGTYNLKSRLYGMIRQWTEGPNEVGQWPRGIIHFGQNADIEFFAQLTAEVLIPHQRRGGRISYHWEKIKRRANEHHDIAIYNLALACGRLRWDSRTPADWEALIAERGGEPEKEQKSLEDLWGPAPLASVQDKLEAAGVTESKVLPRTASRAAALARLARLNNDGDD</sequence>
<dbReference type="OrthoDB" id="5181253at2"/>
<dbReference type="GO" id="GO:0004519">
    <property type="term" value="F:endonuclease activity"/>
    <property type="evidence" value="ECO:0007669"/>
    <property type="project" value="InterPro"/>
</dbReference>
<reference evidence="3 4" key="1">
    <citation type="submission" date="2018-10" db="EMBL/GenBank/DDBJ databases">
        <title>Genomic Encyclopedia of Type Strains, Phase IV (KMG-IV): sequencing the most valuable type-strain genomes for metagenomic binning, comparative biology and taxonomic classification.</title>
        <authorList>
            <person name="Goeker M."/>
        </authorList>
    </citation>
    <scope>NUCLEOTIDE SEQUENCE [LARGE SCALE GENOMIC DNA]</scope>
    <source>
        <strain evidence="3 4">DSM 22008</strain>
    </source>
</reference>
<feature type="domain" description="Phage terminase large subunit GpA ATPase" evidence="1">
    <location>
        <begin position="72"/>
        <end position="321"/>
    </location>
</feature>
<dbReference type="EMBL" id="RBII01000002">
    <property type="protein sequence ID" value="RKQ68954.1"/>
    <property type="molecule type" value="Genomic_DNA"/>
</dbReference>
<gene>
    <name evidence="3" type="ORF">DES40_1730</name>
</gene>
<dbReference type="InterPro" id="IPR046454">
    <property type="entry name" value="GpA_endonuclease"/>
</dbReference>
<accession>A0A420WD47</accession>
<feature type="domain" description="Terminase large subunit GpA endonuclease" evidence="2">
    <location>
        <begin position="358"/>
        <end position="645"/>
    </location>
</feature>
<dbReference type="Proteomes" id="UP000282211">
    <property type="component" value="Unassembled WGS sequence"/>
</dbReference>
<dbReference type="Pfam" id="PF20454">
    <property type="entry name" value="GpA_nuclease"/>
    <property type="match status" value="1"/>
</dbReference>
<evidence type="ECO:0000313" key="3">
    <source>
        <dbReference type="EMBL" id="RKQ68954.1"/>
    </source>
</evidence>
<name>A0A420WD47_9PROT</name>
<proteinExistence type="predicted"/>
<dbReference type="InterPro" id="IPR046453">
    <property type="entry name" value="GpA_ATPase"/>
</dbReference>
<protein>
    <submittedName>
        <fullName evidence="3">Phage terminase large subunit GpA-like protein</fullName>
    </submittedName>
</protein>
<keyword evidence="4" id="KW-1185">Reference proteome</keyword>
<dbReference type="InParanoid" id="A0A420WD47"/>
<evidence type="ECO:0000259" key="2">
    <source>
        <dbReference type="Pfam" id="PF20454"/>
    </source>
</evidence>
<dbReference type="Pfam" id="PF05876">
    <property type="entry name" value="GpA_ATPase"/>
    <property type="match status" value="1"/>
</dbReference>
<dbReference type="RefSeq" id="WP_121100795.1">
    <property type="nucleotide sequence ID" value="NZ_RBII01000002.1"/>
</dbReference>
<organism evidence="3 4">
    <name type="scientific">Litorimonas taeanensis</name>
    <dbReference type="NCBI Taxonomy" id="568099"/>
    <lineage>
        <taxon>Bacteria</taxon>
        <taxon>Pseudomonadati</taxon>
        <taxon>Pseudomonadota</taxon>
        <taxon>Alphaproteobacteria</taxon>
        <taxon>Maricaulales</taxon>
        <taxon>Robiginitomaculaceae</taxon>
    </lineage>
</organism>
<dbReference type="GO" id="GO:0016887">
    <property type="term" value="F:ATP hydrolysis activity"/>
    <property type="evidence" value="ECO:0007669"/>
    <property type="project" value="InterPro"/>
</dbReference>
<comment type="caution">
    <text evidence="3">The sequence shown here is derived from an EMBL/GenBank/DDBJ whole genome shotgun (WGS) entry which is preliminary data.</text>
</comment>